<evidence type="ECO:0000313" key="2">
    <source>
        <dbReference type="Proteomes" id="UP000286075"/>
    </source>
</evidence>
<reference evidence="1 2" key="1">
    <citation type="submission" date="2018-08" db="EMBL/GenBank/DDBJ databases">
        <title>A genome reference for cultivated species of the human gut microbiota.</title>
        <authorList>
            <person name="Zou Y."/>
            <person name="Xue W."/>
            <person name="Luo G."/>
        </authorList>
    </citation>
    <scope>NUCLEOTIDE SEQUENCE [LARGE SCALE GENOMIC DNA]</scope>
    <source>
        <strain evidence="1 2">OF03-9BH</strain>
    </source>
</reference>
<proteinExistence type="predicted"/>
<dbReference type="EMBL" id="QSCF01000016">
    <property type="protein sequence ID" value="RGX78424.1"/>
    <property type="molecule type" value="Genomic_DNA"/>
</dbReference>
<gene>
    <name evidence="1" type="ORF">DXA68_11420</name>
</gene>
<dbReference type="Proteomes" id="UP000286075">
    <property type="component" value="Unassembled WGS sequence"/>
</dbReference>
<accession>A0A413H4E3</accession>
<evidence type="ECO:0000313" key="1">
    <source>
        <dbReference type="EMBL" id="RGX78424.1"/>
    </source>
</evidence>
<organism evidence="1 2">
    <name type="scientific">Bacteroides stercorirosoris</name>
    <dbReference type="NCBI Taxonomy" id="871324"/>
    <lineage>
        <taxon>Bacteria</taxon>
        <taxon>Pseudomonadati</taxon>
        <taxon>Bacteroidota</taxon>
        <taxon>Bacteroidia</taxon>
        <taxon>Bacteroidales</taxon>
        <taxon>Bacteroidaceae</taxon>
        <taxon>Bacteroides</taxon>
    </lineage>
</organism>
<sequence length="90" mass="10283">MKLVACNRFFLLPTANPFLRHSYTSFFLNLIVLYANNYSFHHGALFFPPWINFLSTMVERKEPHDRKNKCLLRFSLAAAGKTDKSGGAAT</sequence>
<comment type="caution">
    <text evidence="1">The sequence shown here is derived from an EMBL/GenBank/DDBJ whole genome shotgun (WGS) entry which is preliminary data.</text>
</comment>
<protein>
    <submittedName>
        <fullName evidence="1">Uncharacterized protein</fullName>
    </submittedName>
</protein>
<dbReference type="OrthoDB" id="10000181at2"/>
<dbReference type="AlphaFoldDB" id="A0A413H4E3"/>
<dbReference type="RefSeq" id="WP_117987544.1">
    <property type="nucleotide sequence ID" value="NZ_CABMFG010000016.1"/>
</dbReference>
<name>A0A413H4E3_9BACE</name>